<organism evidence="3 4">
    <name type="scientific">Sporosarcina globispora</name>
    <name type="common">Bacillus globisporus</name>
    <dbReference type="NCBI Taxonomy" id="1459"/>
    <lineage>
        <taxon>Bacteria</taxon>
        <taxon>Bacillati</taxon>
        <taxon>Bacillota</taxon>
        <taxon>Bacilli</taxon>
        <taxon>Bacillales</taxon>
        <taxon>Caryophanaceae</taxon>
        <taxon>Sporosarcina</taxon>
    </lineage>
</organism>
<gene>
    <name evidence="3" type="ORF">AF332_06950</name>
</gene>
<dbReference type="STRING" id="1459.AF332_06950"/>
<dbReference type="SUPFAM" id="SSF47413">
    <property type="entry name" value="lambda repressor-like DNA-binding domains"/>
    <property type="match status" value="1"/>
</dbReference>
<reference evidence="4" key="1">
    <citation type="submission" date="2015-07" db="EMBL/GenBank/DDBJ databases">
        <title>Fjat-10036 dsm4.</title>
        <authorList>
            <person name="Liu B."/>
            <person name="Wang J."/>
            <person name="Zhu Y."/>
            <person name="Liu G."/>
            <person name="Chen Q."/>
            <person name="Chen Z."/>
            <person name="Lan J."/>
            <person name="Che J."/>
            <person name="Ge C."/>
            <person name="Shi H."/>
            <person name="Pan Z."/>
            <person name="Liu X."/>
        </authorList>
    </citation>
    <scope>NUCLEOTIDE SEQUENCE [LARGE SCALE GENOMIC DNA]</scope>
    <source>
        <strain evidence="4">DSM 4</strain>
    </source>
</reference>
<evidence type="ECO:0000313" key="3">
    <source>
        <dbReference type="EMBL" id="KON90221.1"/>
    </source>
</evidence>
<dbReference type="PANTHER" id="PTHR46558">
    <property type="entry name" value="TRACRIPTIONAL REGULATORY PROTEIN-RELATED-RELATED"/>
    <property type="match status" value="1"/>
</dbReference>
<evidence type="ECO:0000256" key="1">
    <source>
        <dbReference type="ARBA" id="ARBA00023125"/>
    </source>
</evidence>
<feature type="domain" description="HTH cro/C1-type" evidence="2">
    <location>
        <begin position="6"/>
        <end position="65"/>
    </location>
</feature>
<dbReference type="RefSeq" id="WP_053437585.1">
    <property type="nucleotide sequence ID" value="NZ_LGUF01000007.1"/>
</dbReference>
<evidence type="ECO:0000313" key="4">
    <source>
        <dbReference type="Proteomes" id="UP000037109"/>
    </source>
</evidence>
<dbReference type="PANTHER" id="PTHR46558:SF14">
    <property type="entry name" value="HTH-TYPE TRANSCRIPTIONAL REGULATOR ANSR"/>
    <property type="match status" value="1"/>
</dbReference>
<dbReference type="InterPro" id="IPR001387">
    <property type="entry name" value="Cro/C1-type_HTH"/>
</dbReference>
<evidence type="ECO:0000259" key="2">
    <source>
        <dbReference type="PROSITE" id="PS50943"/>
    </source>
</evidence>
<dbReference type="CDD" id="cd00093">
    <property type="entry name" value="HTH_XRE"/>
    <property type="match status" value="1"/>
</dbReference>
<accession>A0A0M0GLB6</accession>
<dbReference type="AlphaFoldDB" id="A0A0M0GLB6"/>
<dbReference type="Pfam" id="PF01381">
    <property type="entry name" value="HTH_3"/>
    <property type="match status" value="1"/>
</dbReference>
<dbReference type="InterPro" id="IPR010982">
    <property type="entry name" value="Lambda_DNA-bd_dom_sf"/>
</dbReference>
<sequence length="148" mass="16847">MLGKRLRQLREEMKKENSKFTQGYVANLIGVARVTYTSYENGTKQPPIETVNKLADIFNVSTDYLQGRSTSKKVVELSDKDEKDIAKRMKQMKKDLLEASPEGDGLNFMGEPMSEEAIESLLEALEHAERIATLVNKKYAPNKYNNKE</sequence>
<protein>
    <submittedName>
        <fullName evidence="3">Immunity repressor protein</fullName>
    </submittedName>
</protein>
<keyword evidence="1" id="KW-0238">DNA-binding</keyword>
<proteinExistence type="predicted"/>
<name>A0A0M0GLB6_SPOGL</name>
<keyword evidence="4" id="KW-1185">Reference proteome</keyword>
<dbReference type="Gene3D" id="1.10.260.40">
    <property type="entry name" value="lambda repressor-like DNA-binding domains"/>
    <property type="match status" value="1"/>
</dbReference>
<comment type="caution">
    <text evidence="3">The sequence shown here is derived from an EMBL/GenBank/DDBJ whole genome shotgun (WGS) entry which is preliminary data.</text>
</comment>
<dbReference type="EMBL" id="LGUF01000007">
    <property type="protein sequence ID" value="KON90221.1"/>
    <property type="molecule type" value="Genomic_DNA"/>
</dbReference>
<dbReference type="PATRIC" id="fig|1459.3.peg.1490"/>
<dbReference type="PROSITE" id="PS50943">
    <property type="entry name" value="HTH_CROC1"/>
    <property type="match status" value="1"/>
</dbReference>
<dbReference type="SMART" id="SM00530">
    <property type="entry name" value="HTH_XRE"/>
    <property type="match status" value="1"/>
</dbReference>
<dbReference type="GO" id="GO:0003677">
    <property type="term" value="F:DNA binding"/>
    <property type="evidence" value="ECO:0007669"/>
    <property type="project" value="UniProtKB-KW"/>
</dbReference>
<dbReference type="Proteomes" id="UP000037109">
    <property type="component" value="Unassembled WGS sequence"/>
</dbReference>